<dbReference type="PROSITE" id="PS51125">
    <property type="entry name" value="NHL"/>
    <property type="match status" value="1"/>
</dbReference>
<feature type="domain" description="B box-type" evidence="12">
    <location>
        <begin position="419"/>
        <end position="466"/>
    </location>
</feature>
<dbReference type="Pfam" id="PF01436">
    <property type="entry name" value="NHL"/>
    <property type="match status" value="2"/>
</dbReference>
<gene>
    <name evidence="13" type="ORF">JTE90_022820</name>
</gene>
<feature type="compositionally biased region" description="Basic and acidic residues" evidence="10">
    <location>
        <begin position="687"/>
        <end position="698"/>
    </location>
</feature>
<sequence length="1193" mass="132336">MDPVSSSDDVSCEDGCSLCKSNFTKPRVLSCLHMFCEECLKKYLSENGYLPSYVYCPDCNQKTKLNMKGLAGLPLDYITGNRIDLKNMEDNQIICTSCKAKDTAVARCSECATFLCSNCVTAHQFMRCFESHTVLSFDEMKSAGETITTIDKPLTCSSHPDESMKYYCHNCNVPICNECMVADHKQPEDCYEKAVDALQKQKDELTNLISESESKVQFCDEPTSILENHLSDLQMQRAKSHIEETFQSYKAKLEKWKKHLLKEMDSVQSSQELQIMETSHNVEKTINKIEDACKFAERLLKCGNTLEVLSLVHKIYIVIFISNVMASPDMDLASSSDDVSCEDGCSLCKSKFTQPRVLSCLHVFCEECLKKHLSENGYMPSFVYCPDCNQETKLNMKGLAGLPLDYITCNRIDLKNMEDNQIICTSCKAKDTAVARCSECATFLCPNCVTAHQFMRCFESHTVLSFDEMKSAGETITTIDKPLTCSLHPDESMKYYCHTCHVPICNECMVADHKQPEHCYEKAVDALQKQKDELTNLISESKSKVQFCDEATSILENHLSDLQMQRDNAKSHIDETFQSYKAKLEKWKEHLLKELDSVQSSQELQIMETSHNVEKTINKIEDACKFAERLLECGNTLEVLSLVHVVGTRLSSLNNSTPKLDISIGISFETNEEKFESSIQETFGTIKKPEPPVEKEDLQQLSQKTSPMPSNSSFESDAFSLSTGVMTPENPLPSLDVDLANNIVAQYNLAQLADMAEKSQSSSNATPPPINFADLLCTTADSDVSAAQFNAMNNLAALAKMGAISIHNGQPSLNSQLASALSMHPNSMLNSPPGSNHVMRGLSTPSPIESFESFVGGSCIGSPTSRVESPLNGPVMKGIPLLGGRRTCSPSILPPTDISPPMSASGYNPSPRSSAVKLSTMQIRCKFGQLGPGKSQFSSPHGFCLGLEEEIIVADTNNHRIQVFEKTGDFKYHFGDGGKEEGQLWYPRKVAVIKSSGKFVVCDRGSERSRMQIFTKTGHFLKKINIRYIDIVAGLAITNAGTIVAVDSVAPTVFIISEAGDLLHWFDCSEYMREPSDLAVCGDEFYICDFKGHCVIVFSSEGKFLRRIGCENVTNFPNGIDVSDAGDVLVGDSHGNRFHIVVFSRQGTLLSEFECPYVKVSRCCGLKITSEGYVVTLAKNNHHVLVLNTLYIM</sequence>
<evidence type="ECO:0000256" key="8">
    <source>
        <dbReference type="PROSITE-ProRule" id="PRU00504"/>
    </source>
</evidence>
<dbReference type="InterPro" id="IPR000315">
    <property type="entry name" value="Znf_B-box"/>
</dbReference>
<evidence type="ECO:0000256" key="6">
    <source>
        <dbReference type="ARBA" id="ARBA00022833"/>
    </source>
</evidence>
<dbReference type="SMART" id="SM00184">
    <property type="entry name" value="RING"/>
    <property type="match status" value="2"/>
</dbReference>
<dbReference type="PROSITE" id="PS50119">
    <property type="entry name" value="ZF_BBOX"/>
    <property type="match status" value="4"/>
</dbReference>
<dbReference type="CDD" id="cd20482">
    <property type="entry name" value="CC_brat-like"/>
    <property type="match status" value="2"/>
</dbReference>
<dbReference type="AlphaFoldDB" id="A0AAV6V517"/>
<feature type="domain" description="B box-type" evidence="12">
    <location>
        <begin position="151"/>
        <end position="185"/>
    </location>
</feature>
<keyword evidence="2" id="KW-0479">Metal-binding</keyword>
<dbReference type="SUPFAM" id="SSF57850">
    <property type="entry name" value="RING/U-box"/>
    <property type="match status" value="2"/>
</dbReference>
<dbReference type="Gene3D" id="3.30.40.10">
    <property type="entry name" value="Zinc/RING finger domain, C3HC4 (zinc finger)"/>
    <property type="match status" value="2"/>
</dbReference>
<dbReference type="Proteomes" id="UP000827092">
    <property type="component" value="Unassembled WGS sequence"/>
</dbReference>
<keyword evidence="14" id="KW-1185">Reference proteome</keyword>
<evidence type="ECO:0000313" key="13">
    <source>
        <dbReference type="EMBL" id="KAG8191830.1"/>
    </source>
</evidence>
<dbReference type="InterPro" id="IPR011042">
    <property type="entry name" value="6-blade_b-propeller_TolB-like"/>
</dbReference>
<dbReference type="PANTHER" id="PTHR25462:SF296">
    <property type="entry name" value="MEIOTIC P26, ISOFORM F"/>
    <property type="match status" value="1"/>
</dbReference>
<dbReference type="SMART" id="SM00502">
    <property type="entry name" value="BBC"/>
    <property type="match status" value="2"/>
</dbReference>
<evidence type="ECO:0000256" key="2">
    <source>
        <dbReference type="ARBA" id="ARBA00022723"/>
    </source>
</evidence>
<keyword evidence="9" id="KW-0175">Coiled coil</keyword>
<feature type="coiled-coil region" evidence="9">
    <location>
        <begin position="517"/>
        <end position="544"/>
    </location>
</feature>
<dbReference type="InterPro" id="IPR013087">
    <property type="entry name" value="Znf_C2H2_type"/>
</dbReference>
<feature type="domain" description="RING-type" evidence="11">
    <location>
        <begin position="345"/>
        <end position="389"/>
    </location>
</feature>
<evidence type="ECO:0000256" key="5">
    <source>
        <dbReference type="ARBA" id="ARBA00022786"/>
    </source>
</evidence>
<organism evidence="13 14">
    <name type="scientific">Oedothorax gibbosus</name>
    <dbReference type="NCBI Taxonomy" id="931172"/>
    <lineage>
        <taxon>Eukaryota</taxon>
        <taxon>Metazoa</taxon>
        <taxon>Ecdysozoa</taxon>
        <taxon>Arthropoda</taxon>
        <taxon>Chelicerata</taxon>
        <taxon>Arachnida</taxon>
        <taxon>Araneae</taxon>
        <taxon>Araneomorphae</taxon>
        <taxon>Entelegynae</taxon>
        <taxon>Araneoidea</taxon>
        <taxon>Linyphiidae</taxon>
        <taxon>Erigoninae</taxon>
        <taxon>Oedothorax</taxon>
    </lineage>
</organism>
<dbReference type="CDD" id="cd19798">
    <property type="entry name" value="Bbox2_BRAT-like"/>
    <property type="match status" value="2"/>
</dbReference>
<evidence type="ECO:0000259" key="12">
    <source>
        <dbReference type="PROSITE" id="PS50119"/>
    </source>
</evidence>
<dbReference type="InterPro" id="IPR017907">
    <property type="entry name" value="Znf_RING_CS"/>
</dbReference>
<dbReference type="PROSITE" id="PS00028">
    <property type="entry name" value="ZINC_FINGER_C2H2_1"/>
    <property type="match status" value="1"/>
</dbReference>
<dbReference type="Pfam" id="PF13445">
    <property type="entry name" value="zf-RING_UBOX"/>
    <property type="match status" value="2"/>
</dbReference>
<dbReference type="InterPro" id="IPR047153">
    <property type="entry name" value="TRIM45/56/19-like"/>
</dbReference>
<dbReference type="PROSITE" id="PS00518">
    <property type="entry name" value="ZF_RING_1"/>
    <property type="match status" value="2"/>
</dbReference>
<protein>
    <recommendedName>
        <fullName evidence="15">Brain tumor protein</fullName>
    </recommendedName>
</protein>
<feature type="region of interest" description="Disordered" evidence="10">
    <location>
        <begin position="893"/>
        <end position="913"/>
    </location>
</feature>
<keyword evidence="5" id="KW-0833">Ubl conjugation pathway</keyword>
<evidence type="ECO:0000256" key="3">
    <source>
        <dbReference type="ARBA" id="ARBA00022737"/>
    </source>
</evidence>
<dbReference type="Gene3D" id="2.120.10.30">
    <property type="entry name" value="TolB, C-terminal domain"/>
    <property type="match status" value="1"/>
</dbReference>
<dbReference type="GO" id="GO:0008270">
    <property type="term" value="F:zinc ion binding"/>
    <property type="evidence" value="ECO:0007669"/>
    <property type="project" value="UniProtKB-KW"/>
</dbReference>
<evidence type="ECO:0000256" key="9">
    <source>
        <dbReference type="SAM" id="Coils"/>
    </source>
</evidence>
<evidence type="ECO:0000256" key="1">
    <source>
        <dbReference type="ARBA" id="ARBA00022553"/>
    </source>
</evidence>
<evidence type="ECO:0000256" key="7">
    <source>
        <dbReference type="PROSITE-ProRule" id="PRU00024"/>
    </source>
</evidence>
<dbReference type="SUPFAM" id="SSF57845">
    <property type="entry name" value="B-box zinc-binding domain"/>
    <property type="match status" value="2"/>
</dbReference>
<feature type="domain" description="B box-type" evidence="12">
    <location>
        <begin position="480"/>
        <end position="514"/>
    </location>
</feature>
<dbReference type="GO" id="GO:0061630">
    <property type="term" value="F:ubiquitin protein ligase activity"/>
    <property type="evidence" value="ECO:0007669"/>
    <property type="project" value="TreeGrafter"/>
</dbReference>
<dbReference type="InterPro" id="IPR013083">
    <property type="entry name" value="Znf_RING/FYVE/PHD"/>
</dbReference>
<feature type="domain" description="B box-type" evidence="12">
    <location>
        <begin position="90"/>
        <end position="137"/>
    </location>
</feature>
<evidence type="ECO:0000256" key="10">
    <source>
        <dbReference type="SAM" id="MobiDB-lite"/>
    </source>
</evidence>
<dbReference type="InterPro" id="IPR003649">
    <property type="entry name" value="Bbox_C"/>
</dbReference>
<comment type="caution">
    <text evidence="13">The sequence shown here is derived from an EMBL/GenBank/DDBJ whole genome shotgun (WGS) entry which is preliminary data.</text>
</comment>
<keyword evidence="1" id="KW-0597">Phosphoprotein</keyword>
<dbReference type="CDD" id="cd14959">
    <property type="entry name" value="NHL_brat_like"/>
    <property type="match status" value="1"/>
</dbReference>
<evidence type="ECO:0000313" key="14">
    <source>
        <dbReference type="Proteomes" id="UP000827092"/>
    </source>
</evidence>
<feature type="domain" description="RING-type" evidence="11">
    <location>
        <begin position="16"/>
        <end position="60"/>
    </location>
</feature>
<dbReference type="InterPro" id="IPR001258">
    <property type="entry name" value="NHL_repeat"/>
</dbReference>
<keyword evidence="6" id="KW-0862">Zinc</keyword>
<dbReference type="PANTHER" id="PTHR25462">
    <property type="entry name" value="BONUS, ISOFORM C-RELATED"/>
    <property type="match status" value="1"/>
</dbReference>
<feature type="region of interest" description="Disordered" evidence="10">
    <location>
        <begin position="687"/>
        <end position="714"/>
    </location>
</feature>
<keyword evidence="4 7" id="KW-0863">Zinc-finger</keyword>
<accession>A0AAV6V517</accession>
<feature type="repeat" description="NHL" evidence="8">
    <location>
        <begin position="924"/>
        <end position="967"/>
    </location>
</feature>
<evidence type="ECO:0000259" key="11">
    <source>
        <dbReference type="PROSITE" id="PS50089"/>
    </source>
</evidence>
<dbReference type="GO" id="GO:0005654">
    <property type="term" value="C:nucleoplasm"/>
    <property type="evidence" value="ECO:0007669"/>
    <property type="project" value="TreeGrafter"/>
</dbReference>
<proteinExistence type="predicted"/>
<feature type="compositionally biased region" description="Polar residues" evidence="10">
    <location>
        <begin position="699"/>
        <end position="714"/>
    </location>
</feature>
<name>A0AAV6V517_9ARAC</name>
<reference evidence="13 14" key="1">
    <citation type="journal article" date="2022" name="Nat. Ecol. Evol.">
        <title>A masculinizing supergene underlies an exaggerated male reproductive morph in a spider.</title>
        <authorList>
            <person name="Hendrickx F."/>
            <person name="De Corte Z."/>
            <person name="Sonet G."/>
            <person name="Van Belleghem S.M."/>
            <person name="Kostlbacher S."/>
            <person name="Vangestel C."/>
        </authorList>
    </citation>
    <scope>NUCLEOTIDE SEQUENCE [LARGE SCALE GENOMIC DNA]</scope>
    <source>
        <strain evidence="13">W744_W776</strain>
    </source>
</reference>
<dbReference type="EMBL" id="JAFNEN010000151">
    <property type="protein sequence ID" value="KAG8191830.1"/>
    <property type="molecule type" value="Genomic_DNA"/>
</dbReference>
<feature type="coiled-coil region" evidence="9">
    <location>
        <begin position="188"/>
        <end position="215"/>
    </location>
</feature>
<evidence type="ECO:0008006" key="15">
    <source>
        <dbReference type="Google" id="ProtNLM"/>
    </source>
</evidence>
<evidence type="ECO:0000256" key="4">
    <source>
        <dbReference type="ARBA" id="ARBA00022771"/>
    </source>
</evidence>
<dbReference type="PROSITE" id="PS50089">
    <property type="entry name" value="ZF_RING_2"/>
    <property type="match status" value="2"/>
</dbReference>
<keyword evidence="3" id="KW-0677">Repeat</keyword>
<dbReference type="SMART" id="SM00336">
    <property type="entry name" value="BBOX"/>
    <property type="match status" value="4"/>
</dbReference>
<dbReference type="SUPFAM" id="SSF63829">
    <property type="entry name" value="Calcium-dependent phosphotriesterase"/>
    <property type="match status" value="1"/>
</dbReference>
<dbReference type="Pfam" id="PF00643">
    <property type="entry name" value="zf-B_box"/>
    <property type="match status" value="2"/>
</dbReference>
<dbReference type="InterPro" id="IPR001841">
    <property type="entry name" value="Znf_RING"/>
</dbReference>
<dbReference type="InterPro" id="IPR027370">
    <property type="entry name" value="Znf-RING_euk"/>
</dbReference>
<dbReference type="Gene3D" id="3.30.160.60">
    <property type="entry name" value="Classic Zinc Finger"/>
    <property type="match status" value="2"/>
</dbReference>
<dbReference type="CDD" id="cd19813">
    <property type="entry name" value="Bbox1_BRAT-like"/>
    <property type="match status" value="2"/>
</dbReference>